<reference evidence="8" key="1">
    <citation type="submission" date="2025-08" db="UniProtKB">
        <authorList>
            <consortium name="RefSeq"/>
        </authorList>
    </citation>
    <scope>IDENTIFICATION</scope>
    <source>
        <strain evidence="8">Aabys</strain>
        <tissue evidence="8">Whole body</tissue>
    </source>
</reference>
<proteinExistence type="predicted"/>
<name>A0A9J7CL18_MUSDO</name>
<evidence type="ECO:0000256" key="1">
    <source>
        <dbReference type="ARBA" id="ARBA00004370"/>
    </source>
</evidence>
<keyword evidence="4 5" id="KW-0472">Membrane</keyword>
<evidence type="ECO:0000256" key="3">
    <source>
        <dbReference type="ARBA" id="ARBA00022989"/>
    </source>
</evidence>
<keyword evidence="3 5" id="KW-1133">Transmembrane helix</keyword>
<evidence type="ECO:0000313" key="7">
    <source>
        <dbReference type="Proteomes" id="UP001652621"/>
    </source>
</evidence>
<dbReference type="Pfam" id="PF02931">
    <property type="entry name" value="Neur_chan_LBD"/>
    <property type="match status" value="1"/>
</dbReference>
<evidence type="ECO:0000259" key="6">
    <source>
        <dbReference type="Pfam" id="PF02931"/>
    </source>
</evidence>
<dbReference type="GeneID" id="101899458"/>
<evidence type="ECO:0000256" key="5">
    <source>
        <dbReference type="SAM" id="Phobius"/>
    </source>
</evidence>
<keyword evidence="7" id="KW-1185">Reference proteome</keyword>
<keyword evidence="2 5" id="KW-0812">Transmembrane</keyword>
<dbReference type="eggNOG" id="KOG3645">
    <property type="taxonomic scope" value="Eukaryota"/>
</dbReference>
<accession>A0A9J7CL18</accession>
<keyword evidence="8" id="KW-0675">Receptor</keyword>
<dbReference type="Proteomes" id="UP001652621">
    <property type="component" value="Unplaced"/>
</dbReference>
<dbReference type="SUPFAM" id="SSF63712">
    <property type="entry name" value="Nicotinic receptor ligand binding domain-like"/>
    <property type="match status" value="1"/>
</dbReference>
<dbReference type="InterPro" id="IPR006201">
    <property type="entry name" value="Neur_channel"/>
</dbReference>
<feature type="transmembrane region" description="Helical" evidence="5">
    <location>
        <begin position="285"/>
        <end position="305"/>
    </location>
</feature>
<dbReference type="OrthoDB" id="410315at2759"/>
<dbReference type="RefSeq" id="XP_005177592.2">
    <property type="nucleotide sequence ID" value="XM_005177535.4"/>
</dbReference>
<feature type="domain" description="Neurotransmitter-gated ion-channel ligand-binding" evidence="6">
    <location>
        <begin position="49"/>
        <end position="254"/>
    </location>
</feature>
<dbReference type="CDD" id="cd18989">
    <property type="entry name" value="LGIC_ECD_cation"/>
    <property type="match status" value="1"/>
</dbReference>
<organism evidence="7 8">
    <name type="scientific">Musca domestica</name>
    <name type="common">House fly</name>
    <dbReference type="NCBI Taxonomy" id="7370"/>
    <lineage>
        <taxon>Eukaryota</taxon>
        <taxon>Metazoa</taxon>
        <taxon>Ecdysozoa</taxon>
        <taxon>Arthropoda</taxon>
        <taxon>Hexapoda</taxon>
        <taxon>Insecta</taxon>
        <taxon>Pterygota</taxon>
        <taxon>Neoptera</taxon>
        <taxon>Endopterygota</taxon>
        <taxon>Diptera</taxon>
        <taxon>Brachycera</taxon>
        <taxon>Muscomorpha</taxon>
        <taxon>Muscoidea</taxon>
        <taxon>Muscidae</taxon>
        <taxon>Musca</taxon>
    </lineage>
</organism>
<dbReference type="STRING" id="7370.A0A1I8NBA9"/>
<dbReference type="PANTHER" id="PTHR18945">
    <property type="entry name" value="NEUROTRANSMITTER GATED ION CHANNEL"/>
    <property type="match status" value="1"/>
</dbReference>
<feature type="transmembrane region" description="Helical" evidence="5">
    <location>
        <begin position="410"/>
        <end position="431"/>
    </location>
</feature>
<evidence type="ECO:0000313" key="8">
    <source>
        <dbReference type="RefSeq" id="XP_005177592.2"/>
    </source>
</evidence>
<evidence type="ECO:0000256" key="4">
    <source>
        <dbReference type="ARBA" id="ARBA00023136"/>
    </source>
</evidence>
<gene>
    <name evidence="8" type="primary">LOC101899458</name>
</gene>
<dbReference type="InterPro" id="IPR006202">
    <property type="entry name" value="Neur_chan_lig-bd"/>
</dbReference>
<feature type="transmembrane region" description="Helical" evidence="5">
    <location>
        <begin position="317"/>
        <end position="340"/>
    </location>
</feature>
<dbReference type="SUPFAM" id="SSF90112">
    <property type="entry name" value="Neurotransmitter-gated ion-channel transmembrane pore"/>
    <property type="match status" value="1"/>
</dbReference>
<dbReference type="InterPro" id="IPR036719">
    <property type="entry name" value="Neuro-gated_channel_TM_sf"/>
</dbReference>
<dbReference type="VEuPathDB" id="VectorBase:MDOMA2_003031"/>
<dbReference type="VEuPathDB" id="VectorBase:MDOA013487"/>
<feature type="transmembrane region" description="Helical" evidence="5">
    <location>
        <begin position="257"/>
        <end position="278"/>
    </location>
</feature>
<evidence type="ECO:0000256" key="2">
    <source>
        <dbReference type="ARBA" id="ARBA00022692"/>
    </source>
</evidence>
<dbReference type="Gene3D" id="2.70.170.10">
    <property type="entry name" value="Neurotransmitter-gated ion-channel ligand-binding domain"/>
    <property type="match status" value="1"/>
</dbReference>
<dbReference type="InterPro" id="IPR036734">
    <property type="entry name" value="Neur_chan_lig-bd_sf"/>
</dbReference>
<protein>
    <submittedName>
        <fullName evidence="8">Acetylcholine receptor subunit alpha-L1 isoform X1</fullName>
    </submittedName>
</protein>
<comment type="subcellular location">
    <subcellularLocation>
        <location evidence="1">Membrane</location>
    </subcellularLocation>
</comment>
<sequence>MKAVVFTLCQRVSVKIMLALSICFAFAGVIASASGADHVSTGDMDRDLLKKTLLANYHPSSRPVQGLNETVMLFVNIEMQHFDFLEKNGAFHLVGLLHVRWRDPKLVWNPSDYGNITYITVNQRHIWIPDLEFYNNAPNKFIRMHRNGFVSVKQNGVVFWSDAIDVNIFCTKDMTFWPHDRHECHLVLGSWTFDGFEVDIMHVNANESMSFTNVNRQNMEYKVMGYNASHVAKYYPCCLYPYTSVDYNITFQRESSYAVIFRCPAISIAAFTIFSLCLEPTRTETFWINAISLWLASGELIYFSFNGQHFSRGAPNIVIFFGVSFVMVTMSQLVAVFSIFANRSTFKTNAPLPARFSRWLNSPFVLRLLSKKSGSNMAESCKNNCSKTDDISHLIDKCNSSNDWQLLANLLQRSTCFSFSLIYLILFSIYFV</sequence>